<feature type="region of interest" description="Disordered" evidence="1">
    <location>
        <begin position="229"/>
        <end position="251"/>
    </location>
</feature>
<organism evidence="2 3">
    <name type="scientific">Loxostege sticticalis</name>
    <name type="common">Beet webworm moth</name>
    <dbReference type="NCBI Taxonomy" id="481309"/>
    <lineage>
        <taxon>Eukaryota</taxon>
        <taxon>Metazoa</taxon>
        <taxon>Ecdysozoa</taxon>
        <taxon>Arthropoda</taxon>
        <taxon>Hexapoda</taxon>
        <taxon>Insecta</taxon>
        <taxon>Pterygota</taxon>
        <taxon>Neoptera</taxon>
        <taxon>Endopterygota</taxon>
        <taxon>Lepidoptera</taxon>
        <taxon>Glossata</taxon>
        <taxon>Ditrysia</taxon>
        <taxon>Pyraloidea</taxon>
        <taxon>Crambidae</taxon>
        <taxon>Pyraustinae</taxon>
        <taxon>Loxostege</taxon>
    </lineage>
</organism>
<keyword evidence="3" id="KW-1185">Reference proteome</keyword>
<accession>A0ABR3I836</accession>
<feature type="region of interest" description="Disordered" evidence="1">
    <location>
        <begin position="103"/>
        <end position="128"/>
    </location>
</feature>
<evidence type="ECO:0000256" key="1">
    <source>
        <dbReference type="SAM" id="MobiDB-lite"/>
    </source>
</evidence>
<comment type="caution">
    <text evidence="2">The sequence shown here is derived from an EMBL/GenBank/DDBJ whole genome shotgun (WGS) entry which is preliminary data.</text>
</comment>
<sequence>MEHNSETQGVMIINPMEDSLTSTHQPMQTREYRPADACTQVLLTFNNIETDISFAPIFENQSARIRSGDIAFYKPFGTNTDSMRLDTNEVPKTSVQMMTSFGPFLDPTKSSSTTSKPTPVTKASVNVSTSEHMIDDATKSDLSTETAPPCLMCTEAKIVSISSAQMLPAAVITSHTDLPPTGPPRNPVSTRSCQCNTTQSVTCRCNDPKVVSTALLQLCKSTAAQDTVTEDRSFGPSSNSQRFVQEKTTSTLNDKEIKQTRNLSTQALINQWCQSQMFVDTGTTPSAIEKKSTYVFTSVGQKSACAFTSVNRRPSSDSVKNSGFPVLQRASVSTNTSFSVERRSVGQSLPDVFSQKSQQKPTIDTWVQYSHILEQDGHHSIRSARIGHSKLMSSQPLNASSHATTHPSCYDYGTEPILPFPKSSMAVMTSGPFDEASDTTELKNDRQGLLCSCAQVGCNIETSTLSGLKLKQNRECSTQVFQSECSQNLDKCSSCGANDTKSINCSAYNR</sequence>
<feature type="compositionally biased region" description="Low complexity" evidence="1">
    <location>
        <begin position="107"/>
        <end position="124"/>
    </location>
</feature>
<dbReference type="Proteomes" id="UP001549920">
    <property type="component" value="Unassembled WGS sequence"/>
</dbReference>
<name>A0ABR3I836_LOXSC</name>
<protein>
    <submittedName>
        <fullName evidence="2">Uncharacterized protein</fullName>
    </submittedName>
</protein>
<reference evidence="2 3" key="1">
    <citation type="submission" date="2024-06" db="EMBL/GenBank/DDBJ databases">
        <title>A chromosome-level genome assembly of beet webworm, Loxostege sticticalis.</title>
        <authorList>
            <person name="Zhang Y."/>
        </authorList>
    </citation>
    <scope>NUCLEOTIDE SEQUENCE [LARGE SCALE GENOMIC DNA]</scope>
    <source>
        <strain evidence="2">AQ026</strain>
        <tissue evidence="2">Whole body</tissue>
    </source>
</reference>
<dbReference type="EMBL" id="JBEUOH010000007">
    <property type="protein sequence ID" value="KAL0892428.1"/>
    <property type="molecule type" value="Genomic_DNA"/>
</dbReference>
<feature type="non-terminal residue" evidence="2">
    <location>
        <position position="510"/>
    </location>
</feature>
<evidence type="ECO:0000313" key="3">
    <source>
        <dbReference type="Proteomes" id="UP001549920"/>
    </source>
</evidence>
<feature type="compositionally biased region" description="Polar residues" evidence="1">
    <location>
        <begin position="235"/>
        <end position="251"/>
    </location>
</feature>
<gene>
    <name evidence="2" type="ORF">ABMA27_015541</name>
</gene>
<proteinExistence type="predicted"/>
<evidence type="ECO:0000313" key="2">
    <source>
        <dbReference type="EMBL" id="KAL0892428.1"/>
    </source>
</evidence>